<evidence type="ECO:0000313" key="4">
    <source>
        <dbReference type="Proteomes" id="UP000095606"/>
    </source>
</evidence>
<dbReference type="InterPro" id="IPR008928">
    <property type="entry name" value="6-hairpin_glycosidase_sf"/>
</dbReference>
<keyword evidence="1" id="KW-0472">Membrane</keyword>
<reference evidence="2 4" key="1">
    <citation type="submission" date="2015-09" db="EMBL/GenBank/DDBJ databases">
        <authorList>
            <consortium name="Pathogen Informatics"/>
        </authorList>
    </citation>
    <scope>NUCLEOTIDE SEQUENCE [LARGE SCALE GENOMIC DNA]</scope>
    <source>
        <strain evidence="2 4">2789STDY5834846</strain>
    </source>
</reference>
<organism evidence="2 4">
    <name type="scientific">Bacteroides faecis</name>
    <dbReference type="NCBI Taxonomy" id="674529"/>
    <lineage>
        <taxon>Bacteria</taxon>
        <taxon>Pseudomonadati</taxon>
        <taxon>Bacteroidota</taxon>
        <taxon>Bacteroidia</taxon>
        <taxon>Bacteroidales</taxon>
        <taxon>Bacteroidaceae</taxon>
        <taxon>Bacteroides</taxon>
    </lineage>
</organism>
<keyword evidence="5" id="KW-1185">Reference proteome</keyword>
<dbReference type="InterPro" id="IPR012341">
    <property type="entry name" value="6hp_glycosidase-like_sf"/>
</dbReference>
<gene>
    <name evidence="2" type="ORF">ERS852461_00068</name>
    <name evidence="3" type="ORF">NXY30_09260</name>
</gene>
<proteinExistence type="predicted"/>
<keyword evidence="1" id="KW-1133">Transmembrane helix</keyword>
<evidence type="ECO:0000313" key="5">
    <source>
        <dbReference type="Proteomes" id="UP001060104"/>
    </source>
</evidence>
<accession>A0A174EC04</accession>
<reference evidence="3" key="2">
    <citation type="submission" date="2022-08" db="EMBL/GenBank/DDBJ databases">
        <title>Genome Sequencing of Bacteroides fragilis Group Isolates with Nanopore Technology.</title>
        <authorList>
            <person name="Tisza M.J."/>
            <person name="Smith D."/>
            <person name="Dekker J.P."/>
        </authorList>
    </citation>
    <scope>NUCLEOTIDE SEQUENCE</scope>
    <source>
        <strain evidence="3">BFG-527</strain>
    </source>
</reference>
<evidence type="ECO:0008006" key="6">
    <source>
        <dbReference type="Google" id="ProtNLM"/>
    </source>
</evidence>
<feature type="transmembrane region" description="Helical" evidence="1">
    <location>
        <begin position="12"/>
        <end position="30"/>
    </location>
</feature>
<dbReference type="EMBL" id="CZAE01000001">
    <property type="protein sequence ID" value="CUO34847.1"/>
    <property type="molecule type" value="Genomic_DNA"/>
</dbReference>
<evidence type="ECO:0000313" key="3">
    <source>
        <dbReference type="EMBL" id="UVQ76532.1"/>
    </source>
</evidence>
<keyword evidence="1" id="KW-0812">Transmembrane</keyword>
<dbReference type="Proteomes" id="UP000095606">
    <property type="component" value="Unassembled WGS sequence"/>
</dbReference>
<dbReference type="AlphaFoldDB" id="A0A174EC04"/>
<evidence type="ECO:0000256" key="1">
    <source>
        <dbReference type="SAM" id="Phobius"/>
    </source>
</evidence>
<name>A0A174EC04_9BACE</name>
<evidence type="ECO:0000313" key="2">
    <source>
        <dbReference type="EMBL" id="CUO34847.1"/>
    </source>
</evidence>
<dbReference type="EMBL" id="CP103141">
    <property type="protein sequence ID" value="UVQ76532.1"/>
    <property type="molecule type" value="Genomic_DNA"/>
</dbReference>
<dbReference type="SUPFAM" id="SSF48208">
    <property type="entry name" value="Six-hairpin glycosidases"/>
    <property type="match status" value="1"/>
</dbReference>
<dbReference type="GeneID" id="69588751"/>
<protein>
    <recommendedName>
        <fullName evidence="6">Glycoside hydrolase family 65</fullName>
    </recommendedName>
</protein>
<dbReference type="Gene3D" id="1.50.10.10">
    <property type="match status" value="1"/>
</dbReference>
<dbReference type="GO" id="GO:0005975">
    <property type="term" value="P:carbohydrate metabolic process"/>
    <property type="evidence" value="ECO:0007669"/>
    <property type="project" value="InterPro"/>
</dbReference>
<sequence length="714" mass="82295">MRNKTSFHSGRIYFLLVLGILGYPLMVGNAQTVSGKIDRKALVTRHNLLIKDRNLYGPTQVGNGEFAFGFDITGLQTFSNSANTMSNWGWHQFPSPNGQRPEDFKGQEWDTQGRMVRYDVQNPEQQDLRNWMVQNPQRIHLGRVGLVLKKKNGSIASLGDLQTPEQVLDLWSGISTSTFSVSSEPVTVTTIGHPSKDAIAVRIKSRKVAEGSIGIFIDFPYASLHEFGNGADWEKPDKHQTNETVNGRQACFQRTMDDTRYDVRMSWDQQVDFKKIKGHRYELMPVTKSDEICFIVCFDKEKDQSPLPTFAQTEQESIKHWADYWQSGGAIDLSESKDPRWKELERRIVLSQYIMAVNEAGSLPPQESGLVNNGWYGKYHHEMIWWHCTHYALWNRWPLMDKMMEVYPDNLEMYKKSAKAQGYKGVRWPKTIGDRTWWEWPNETNPLLIWQQPHAIFFAELDYRAHPTRETLDKWKEVVFETANFMASYAYYNKKEKRYILGYPVQVVSENCDPRITYNPTFELSYWLTGLRIAQDWEKRLKVKANPEYEKVRTKLSKLPVKDGVYVSWENITDMWTKYNFEHPALIGAYGMLPGDGVDIPTMQRTLDRVEQAWQFHETWGWDFPMLAMTAARLGKPEKALEYLLSYATEFAFEDHGLVGGGRAPFPYFPGNGGLLYAVAMMAAGWDGAPDVHAPGFPQDGSWTVKWEGLKKAL</sequence>
<dbReference type="RefSeq" id="WP_055268557.1">
    <property type="nucleotide sequence ID" value="NZ_CAXKYA010000001.1"/>
</dbReference>
<dbReference type="Proteomes" id="UP001060104">
    <property type="component" value="Chromosome"/>
</dbReference>